<sequence>MRDGTMQAVQKRIWHAHRMSTLVLLVSDTPQSIHNSGAVALHSNSQMDQKVLEQLLQTQIQMQAQSQQFQAQMMELMKGKKSEEPKPEDKQSTDLYCKLKMLITEFQADIERGVTFESWYLKNKSYFEVDAKSLDEKVKVRLLVDKLGQVEYSKMAQKLLPRELVEMDFEELVGELKKEFCDPRSKLGKRFEVIKMKCPCIEKILEFGTLVNAECEKAEMALTVEESKILVFIAGIPEEALDVRQISLRFVEKHSKSEVCTLKALMEEVRSYLGNKSEAKVFVDSQPKVNTKWSRDEKDKRNGQFSQGEERQHSQPNDRQYIQTSRPQFGQKECYNCGKKGHISRFCRYPRGPYVCIADIVDPTQILLKEKWITQTVKLNDRNVEMIVDSAAQINCISEATWNELVKPEISQVNYSGVGLGKSNFKIEGKVKVKVELFGKKSEEEVHIVEGNINIMGLPWLNKFGTRSPVLSQYFGRGSQTKSQKWNYWRSPKSKIQETPIRKKEFNSQERKKPFHSQKKKPWRTASKFENGMDVLVKNTNRNGKTLWLPGKLMNKVGQIWKVQVPSLRSIVSREEWFIRKKKWFDDSAMKSQSKEDQKSGSFESLETEDKEKLSEIFKKNIRILQKEDELQDVDIELVSEENVKQTDEPMHASTKAGDDRE</sequence>
<dbReference type="Proteomes" id="UP000887563">
    <property type="component" value="Unplaced"/>
</dbReference>
<organism evidence="8 9">
    <name type="scientific">Meloidogyne incognita</name>
    <name type="common">Southern root-knot nematode worm</name>
    <name type="synonym">Oxyuris incognita</name>
    <dbReference type="NCBI Taxonomy" id="6306"/>
    <lineage>
        <taxon>Eukaryota</taxon>
        <taxon>Metazoa</taxon>
        <taxon>Ecdysozoa</taxon>
        <taxon>Nematoda</taxon>
        <taxon>Chromadorea</taxon>
        <taxon>Rhabditida</taxon>
        <taxon>Tylenchina</taxon>
        <taxon>Tylenchomorpha</taxon>
        <taxon>Tylenchoidea</taxon>
        <taxon>Meloidogynidae</taxon>
        <taxon>Meloidogyninae</taxon>
        <taxon>Meloidogyne</taxon>
        <taxon>Meloidogyne incognita group</taxon>
    </lineage>
</organism>
<dbReference type="GO" id="GO:0003676">
    <property type="term" value="F:nucleic acid binding"/>
    <property type="evidence" value="ECO:0007669"/>
    <property type="project" value="InterPro"/>
</dbReference>
<evidence type="ECO:0000256" key="2">
    <source>
        <dbReference type="ARBA" id="ARBA00022695"/>
    </source>
</evidence>
<dbReference type="SMART" id="SM00343">
    <property type="entry name" value="ZnF_C2HC"/>
    <property type="match status" value="1"/>
</dbReference>
<keyword evidence="8" id="KW-1185">Reference proteome</keyword>
<dbReference type="PANTHER" id="PTHR37984">
    <property type="entry name" value="PROTEIN CBG26694"/>
    <property type="match status" value="1"/>
</dbReference>
<dbReference type="GO" id="GO:0019899">
    <property type="term" value="F:enzyme binding"/>
    <property type="evidence" value="ECO:0007669"/>
    <property type="project" value="UniProtKB-ARBA"/>
</dbReference>
<proteinExistence type="predicted"/>
<keyword evidence="5" id="KW-0863">Zinc-finger</keyword>
<dbReference type="GO" id="GO:0008270">
    <property type="term" value="F:zinc ion binding"/>
    <property type="evidence" value="ECO:0007669"/>
    <property type="project" value="UniProtKB-KW"/>
</dbReference>
<dbReference type="InterPro" id="IPR055510">
    <property type="entry name" value="DUF7083"/>
</dbReference>
<reference evidence="9" key="1">
    <citation type="submission" date="2022-11" db="UniProtKB">
        <authorList>
            <consortium name="WormBaseParasite"/>
        </authorList>
    </citation>
    <scope>IDENTIFICATION</scope>
</reference>
<keyword evidence="5" id="KW-0862">Zinc</keyword>
<keyword evidence="2" id="KW-0548">Nucleotidyltransferase</keyword>
<evidence type="ECO:0000313" key="8">
    <source>
        <dbReference type="Proteomes" id="UP000887563"/>
    </source>
</evidence>
<keyword evidence="4" id="KW-0378">Hydrolase</keyword>
<evidence type="ECO:0000256" key="4">
    <source>
        <dbReference type="ARBA" id="ARBA00022759"/>
    </source>
</evidence>
<dbReference type="InterPro" id="IPR050951">
    <property type="entry name" value="Retrovirus_Pol_polyprotein"/>
</dbReference>
<accession>A0A914LJ35</accession>
<dbReference type="GO" id="GO:0004519">
    <property type="term" value="F:endonuclease activity"/>
    <property type="evidence" value="ECO:0007669"/>
    <property type="project" value="UniProtKB-KW"/>
</dbReference>
<dbReference type="InterPro" id="IPR001878">
    <property type="entry name" value="Znf_CCHC"/>
</dbReference>
<evidence type="ECO:0000256" key="1">
    <source>
        <dbReference type="ARBA" id="ARBA00022679"/>
    </source>
</evidence>
<evidence type="ECO:0000256" key="3">
    <source>
        <dbReference type="ARBA" id="ARBA00022722"/>
    </source>
</evidence>
<dbReference type="Pfam" id="PF23309">
    <property type="entry name" value="DUF7083"/>
    <property type="match status" value="1"/>
</dbReference>
<protein>
    <submittedName>
        <fullName evidence="9">CCHC-type domain-containing protein</fullName>
    </submittedName>
</protein>
<dbReference type="Gene3D" id="2.40.70.10">
    <property type="entry name" value="Acid Proteases"/>
    <property type="match status" value="1"/>
</dbReference>
<feature type="compositionally biased region" description="Basic and acidic residues" evidence="6">
    <location>
        <begin position="642"/>
        <end position="662"/>
    </location>
</feature>
<dbReference type="GO" id="GO:0016779">
    <property type="term" value="F:nucleotidyltransferase activity"/>
    <property type="evidence" value="ECO:0007669"/>
    <property type="project" value="UniProtKB-KW"/>
</dbReference>
<keyword evidence="3" id="KW-0540">Nuclease</keyword>
<dbReference type="InterPro" id="IPR021109">
    <property type="entry name" value="Peptidase_aspartic_dom_sf"/>
</dbReference>
<name>A0A914LJ35_MELIC</name>
<dbReference type="InterPro" id="IPR036875">
    <property type="entry name" value="Znf_CCHC_sf"/>
</dbReference>
<dbReference type="SUPFAM" id="SSF57756">
    <property type="entry name" value="Retrovirus zinc finger-like domains"/>
    <property type="match status" value="1"/>
</dbReference>
<dbReference type="SUPFAM" id="SSF50630">
    <property type="entry name" value="Acid proteases"/>
    <property type="match status" value="1"/>
</dbReference>
<feature type="region of interest" description="Disordered" evidence="6">
    <location>
        <begin position="640"/>
        <end position="662"/>
    </location>
</feature>
<dbReference type="AlphaFoldDB" id="A0A914LJ35"/>
<dbReference type="PROSITE" id="PS50158">
    <property type="entry name" value="ZF_CCHC"/>
    <property type="match status" value="1"/>
</dbReference>
<feature type="compositionally biased region" description="Basic and acidic residues" evidence="6">
    <location>
        <begin position="293"/>
        <end position="313"/>
    </location>
</feature>
<feature type="domain" description="CCHC-type" evidence="7">
    <location>
        <begin position="334"/>
        <end position="348"/>
    </location>
</feature>
<keyword evidence="4" id="KW-0255">Endonuclease</keyword>
<evidence type="ECO:0000256" key="6">
    <source>
        <dbReference type="SAM" id="MobiDB-lite"/>
    </source>
</evidence>
<feature type="region of interest" description="Disordered" evidence="6">
    <location>
        <begin position="292"/>
        <end position="321"/>
    </location>
</feature>
<evidence type="ECO:0000259" key="7">
    <source>
        <dbReference type="PROSITE" id="PS50158"/>
    </source>
</evidence>
<keyword evidence="1" id="KW-0808">Transferase</keyword>
<dbReference type="PANTHER" id="PTHR37984:SF5">
    <property type="entry name" value="PROTEIN NYNRIN-LIKE"/>
    <property type="match status" value="1"/>
</dbReference>
<keyword evidence="5" id="KW-0479">Metal-binding</keyword>
<evidence type="ECO:0000313" key="9">
    <source>
        <dbReference type="WBParaSite" id="Minc3s00569g14427"/>
    </source>
</evidence>
<dbReference type="WBParaSite" id="Minc3s00569g14427">
    <property type="protein sequence ID" value="Minc3s00569g14427"/>
    <property type="gene ID" value="Minc3s00569g14427"/>
</dbReference>
<dbReference type="Gene3D" id="4.10.60.10">
    <property type="entry name" value="Zinc finger, CCHC-type"/>
    <property type="match status" value="1"/>
</dbReference>
<evidence type="ECO:0000256" key="5">
    <source>
        <dbReference type="PROSITE-ProRule" id="PRU00047"/>
    </source>
</evidence>
<feature type="region of interest" description="Disordered" evidence="6">
    <location>
        <begin position="589"/>
        <end position="612"/>
    </location>
</feature>
<feature type="compositionally biased region" description="Basic and acidic residues" evidence="6">
    <location>
        <begin position="589"/>
        <end position="599"/>
    </location>
</feature>